<proteinExistence type="predicted"/>
<dbReference type="AlphaFoldDB" id="A0A6H1ZFA4"/>
<dbReference type="EMBL" id="MT144005">
    <property type="protein sequence ID" value="QJA46234.1"/>
    <property type="molecule type" value="Genomic_DNA"/>
</dbReference>
<accession>A0A6H1ZFA4</accession>
<organism evidence="1">
    <name type="scientific">viral metagenome</name>
    <dbReference type="NCBI Taxonomy" id="1070528"/>
    <lineage>
        <taxon>unclassified sequences</taxon>
        <taxon>metagenomes</taxon>
        <taxon>organismal metagenomes</taxon>
    </lineage>
</organism>
<name>A0A6H1ZFA4_9ZZZZ</name>
<reference evidence="1" key="1">
    <citation type="submission" date="2020-03" db="EMBL/GenBank/DDBJ databases">
        <title>The deep terrestrial virosphere.</title>
        <authorList>
            <person name="Holmfeldt K."/>
            <person name="Nilsson E."/>
            <person name="Simone D."/>
            <person name="Lopez-Fernandez M."/>
            <person name="Wu X."/>
            <person name="de Brujin I."/>
            <person name="Lundin D."/>
            <person name="Andersson A."/>
            <person name="Bertilsson S."/>
            <person name="Dopson M."/>
        </authorList>
    </citation>
    <scope>NUCLEOTIDE SEQUENCE</scope>
    <source>
        <strain evidence="1">TM448A00340</strain>
    </source>
</reference>
<gene>
    <name evidence="1" type="ORF">TM448A00340_0035</name>
</gene>
<protein>
    <submittedName>
        <fullName evidence="1">Uncharacterized protein</fullName>
    </submittedName>
</protein>
<sequence length="77" mass="8304">MSVNIQSATSYAAFRDQLDDLFDVAVALDHRLIDLRFALEKAAESEDLSIVHGHLLAAQAIVAKACSTFADGAAREE</sequence>
<evidence type="ECO:0000313" key="1">
    <source>
        <dbReference type="EMBL" id="QJA46234.1"/>
    </source>
</evidence>